<sequence>MNKHTICSKVLHIIHNFYITHNYTSFERDNDYTLTTSNRNIIDILTSEARQFLNPELFKQHLLNFIVPLVLLIMKIY</sequence>
<protein>
    <submittedName>
        <fullName evidence="1">Uncharacterized protein</fullName>
    </submittedName>
</protein>
<gene>
    <name evidence="1" type="ordered locus">ERWE_CDS_07110</name>
</gene>
<accession>A0A0H3LZV2</accession>
<evidence type="ECO:0000313" key="2">
    <source>
        <dbReference type="Proteomes" id="UP000001021"/>
    </source>
</evidence>
<dbReference type="Proteomes" id="UP000001021">
    <property type="component" value="Chromosome"/>
</dbReference>
<evidence type="ECO:0000313" key="1">
    <source>
        <dbReference type="EMBL" id="CAI27205.1"/>
    </source>
</evidence>
<dbReference type="EMBL" id="CR925678">
    <property type="protein sequence ID" value="CAI27205.1"/>
    <property type="molecule type" value="Genomic_DNA"/>
</dbReference>
<dbReference type="RefSeq" id="WP_011256150.1">
    <property type="nucleotide sequence ID" value="NC_005295.2"/>
</dbReference>
<reference evidence="1 2" key="1">
    <citation type="journal article" date="2006" name="J. Bacteriol.">
        <title>Comparative genomic analysis of three strains of Ehrlichia ruminantium reveals an active process of genome size plasticity.</title>
        <authorList>
            <person name="Frutos R."/>
            <person name="Viari A."/>
            <person name="Ferraz C."/>
            <person name="Morgat A."/>
            <person name="Eychenie S."/>
            <person name="Kandassami Y."/>
            <person name="Chantal I."/>
            <person name="Bensaid A."/>
            <person name="Coissac E."/>
            <person name="Vachiery N."/>
            <person name="Demaille J."/>
            <person name="Martinez D."/>
        </authorList>
    </citation>
    <scope>NUCLEOTIDE SEQUENCE [LARGE SCALE GENOMIC DNA]</scope>
    <source>
        <strain evidence="1 2">Welgevonden</strain>
    </source>
</reference>
<keyword evidence="2" id="KW-1185">Reference proteome</keyword>
<organism evidence="1 2">
    <name type="scientific">Ehrlichia ruminantium (strain Welgevonden)</name>
    <dbReference type="NCBI Taxonomy" id="254945"/>
    <lineage>
        <taxon>Bacteria</taxon>
        <taxon>Pseudomonadati</taxon>
        <taxon>Pseudomonadota</taxon>
        <taxon>Alphaproteobacteria</taxon>
        <taxon>Rickettsiales</taxon>
        <taxon>Anaplasmataceae</taxon>
        <taxon>Ehrlichia</taxon>
    </lineage>
</organism>
<dbReference type="AlphaFoldDB" id="A0A0H3LZV2"/>
<dbReference type="KEGG" id="erw:ERWE_CDS_07110"/>
<dbReference type="HOGENOM" id="CLU_2632479_0_0_5"/>
<proteinExistence type="predicted"/>
<dbReference type="GeneID" id="33057893"/>
<name>A0A0H3LZV2_EHRRW</name>